<keyword evidence="3" id="KW-1185">Reference proteome</keyword>
<protein>
    <submittedName>
        <fullName evidence="2">Uncharacterized protein</fullName>
    </submittedName>
</protein>
<dbReference type="EMBL" id="JBAMIC010004070">
    <property type="protein sequence ID" value="KAK7087187.1"/>
    <property type="molecule type" value="Genomic_DNA"/>
</dbReference>
<accession>A0AAN9AHV0</accession>
<sequence>MTLNLVSVTLASPMEVDEEEERGPHGTEKREADPSSPRLTKRLQSCVCCCPPCPCAGNVFFKSAAQQQ</sequence>
<evidence type="ECO:0000256" key="1">
    <source>
        <dbReference type="SAM" id="MobiDB-lite"/>
    </source>
</evidence>
<feature type="region of interest" description="Disordered" evidence="1">
    <location>
        <begin position="1"/>
        <end position="38"/>
    </location>
</feature>
<comment type="caution">
    <text evidence="2">The sequence shown here is derived from an EMBL/GenBank/DDBJ whole genome shotgun (WGS) entry which is preliminary data.</text>
</comment>
<dbReference type="AlphaFoldDB" id="A0AAN9AHV0"/>
<gene>
    <name evidence="2" type="ORF">V1264_021268</name>
</gene>
<proteinExistence type="predicted"/>
<dbReference type="Proteomes" id="UP001374579">
    <property type="component" value="Unassembled WGS sequence"/>
</dbReference>
<reference evidence="2 3" key="1">
    <citation type="submission" date="2024-02" db="EMBL/GenBank/DDBJ databases">
        <title>Chromosome-scale genome assembly of the rough periwinkle Littorina saxatilis.</title>
        <authorList>
            <person name="De Jode A."/>
            <person name="Faria R."/>
            <person name="Formenti G."/>
            <person name="Sims Y."/>
            <person name="Smith T.P."/>
            <person name="Tracey A."/>
            <person name="Wood J.M.D."/>
            <person name="Zagrodzka Z.B."/>
            <person name="Johannesson K."/>
            <person name="Butlin R.K."/>
            <person name="Leder E.H."/>
        </authorList>
    </citation>
    <scope>NUCLEOTIDE SEQUENCE [LARGE SCALE GENOMIC DNA]</scope>
    <source>
        <strain evidence="2">Snail1</strain>
        <tissue evidence="2">Muscle</tissue>
    </source>
</reference>
<evidence type="ECO:0000313" key="2">
    <source>
        <dbReference type="EMBL" id="KAK7087187.1"/>
    </source>
</evidence>
<feature type="compositionally biased region" description="Polar residues" evidence="1">
    <location>
        <begin position="1"/>
        <end position="10"/>
    </location>
</feature>
<feature type="compositionally biased region" description="Basic and acidic residues" evidence="1">
    <location>
        <begin position="22"/>
        <end position="33"/>
    </location>
</feature>
<organism evidence="2 3">
    <name type="scientific">Littorina saxatilis</name>
    <dbReference type="NCBI Taxonomy" id="31220"/>
    <lineage>
        <taxon>Eukaryota</taxon>
        <taxon>Metazoa</taxon>
        <taxon>Spiralia</taxon>
        <taxon>Lophotrochozoa</taxon>
        <taxon>Mollusca</taxon>
        <taxon>Gastropoda</taxon>
        <taxon>Caenogastropoda</taxon>
        <taxon>Littorinimorpha</taxon>
        <taxon>Littorinoidea</taxon>
        <taxon>Littorinidae</taxon>
        <taxon>Littorina</taxon>
    </lineage>
</organism>
<name>A0AAN9AHV0_9CAEN</name>
<evidence type="ECO:0000313" key="3">
    <source>
        <dbReference type="Proteomes" id="UP001374579"/>
    </source>
</evidence>